<evidence type="ECO:0000313" key="2">
    <source>
        <dbReference type="Proteomes" id="UP000784294"/>
    </source>
</evidence>
<protein>
    <submittedName>
        <fullName evidence="1">Uncharacterized protein</fullName>
    </submittedName>
</protein>
<comment type="caution">
    <text evidence="1">The sequence shown here is derived from an EMBL/GenBank/DDBJ whole genome shotgun (WGS) entry which is preliminary data.</text>
</comment>
<keyword evidence="2" id="KW-1185">Reference proteome</keyword>
<organism evidence="1 2">
    <name type="scientific">Protopolystoma xenopodis</name>
    <dbReference type="NCBI Taxonomy" id="117903"/>
    <lineage>
        <taxon>Eukaryota</taxon>
        <taxon>Metazoa</taxon>
        <taxon>Spiralia</taxon>
        <taxon>Lophotrochozoa</taxon>
        <taxon>Platyhelminthes</taxon>
        <taxon>Monogenea</taxon>
        <taxon>Polyopisthocotylea</taxon>
        <taxon>Polystomatidea</taxon>
        <taxon>Polystomatidae</taxon>
        <taxon>Protopolystoma</taxon>
    </lineage>
</organism>
<dbReference type="AlphaFoldDB" id="A0A448WEV5"/>
<dbReference type="OrthoDB" id="2153661at2759"/>
<dbReference type="Proteomes" id="UP000784294">
    <property type="component" value="Unassembled WGS sequence"/>
</dbReference>
<gene>
    <name evidence="1" type="ORF">PXEA_LOCUS3544</name>
</gene>
<name>A0A448WEV5_9PLAT</name>
<reference evidence="1" key="1">
    <citation type="submission" date="2018-11" db="EMBL/GenBank/DDBJ databases">
        <authorList>
            <consortium name="Pathogen Informatics"/>
        </authorList>
    </citation>
    <scope>NUCLEOTIDE SEQUENCE</scope>
</reference>
<evidence type="ECO:0000313" key="1">
    <source>
        <dbReference type="EMBL" id="VEL10104.1"/>
    </source>
</evidence>
<dbReference type="EMBL" id="CAAALY010008041">
    <property type="protein sequence ID" value="VEL10104.1"/>
    <property type="molecule type" value="Genomic_DNA"/>
</dbReference>
<sequence length="126" mass="14816">MYFPEVLPPPQSRFPLVNSWHYTRRHPHGIPGIRNRLHVHEDVSFDVYLDCYRDRRELASEVVKFRLAKAGNPLKPLLPLSANEEKEPFYPNAVPLPEGQPSWWRLQETKRRLRQGRWAGLKGHDG</sequence>
<proteinExistence type="predicted"/>
<accession>A0A448WEV5</accession>